<accession>A0ABT1EJE6</accession>
<dbReference type="Pfam" id="PF13338">
    <property type="entry name" value="AbiEi_4"/>
    <property type="match status" value="1"/>
</dbReference>
<dbReference type="InterPro" id="IPR025159">
    <property type="entry name" value="AbiEi_N"/>
</dbReference>
<keyword evidence="3" id="KW-1185">Reference proteome</keyword>
<reference evidence="2 3" key="1">
    <citation type="journal article" date="2022" name="Genome Biol. Evol.">
        <title>Host diet, physiology and behaviors set the stage for Lachnospiraceae cladogenesis.</title>
        <authorList>
            <person name="Vera-Ponce De Leon A."/>
            <person name="Schneider M."/>
            <person name="Jahnes B.C."/>
            <person name="Sadowski V."/>
            <person name="Camuy-Velez L.A."/>
            <person name="Duan J."/>
            <person name="Sabree Z.L."/>
        </authorList>
    </citation>
    <scope>NUCLEOTIDE SEQUENCE [LARGE SCALE GENOMIC DNA]</scope>
    <source>
        <strain evidence="2 3">PAL227</strain>
    </source>
</reference>
<evidence type="ECO:0000313" key="2">
    <source>
        <dbReference type="EMBL" id="MCP1109887.1"/>
    </source>
</evidence>
<feature type="domain" description="AbiEi antitoxin N-terminal" evidence="1">
    <location>
        <begin position="5"/>
        <end position="51"/>
    </location>
</feature>
<evidence type="ECO:0000259" key="1">
    <source>
        <dbReference type="Pfam" id="PF13338"/>
    </source>
</evidence>
<sequence length="198" mass="22856">MRQVEKILEVANKNNGIITTSQVDELGIGRWALRTLENRKQLFLVQRGVYVTEHGYADDFFLLQHRYPKGIYSHETALFLLGFSDRVPTQINMSFTKGTSTTRMKVDNMRPVIISDNKLFDVGVRTTDRPGGTNVKVYGIERVLVDLLKPKYDADLEQVIPAYKRYARSEIKDVNRLFRYARMFGVEDKVRGYMGVLL</sequence>
<name>A0ABT1EJE6_9FIRM</name>
<dbReference type="EMBL" id="JAMZFV010000007">
    <property type="protein sequence ID" value="MCP1109887.1"/>
    <property type="molecule type" value="Genomic_DNA"/>
</dbReference>
<proteinExistence type="predicted"/>
<dbReference type="Proteomes" id="UP001523565">
    <property type="component" value="Unassembled WGS sequence"/>
</dbReference>
<gene>
    <name evidence="2" type="ORF">NK118_06455</name>
</gene>
<protein>
    <recommendedName>
        <fullName evidence="1">AbiEi antitoxin N-terminal domain-containing protein</fullName>
    </recommendedName>
</protein>
<dbReference type="RefSeq" id="WP_262068768.1">
    <property type="nucleotide sequence ID" value="NZ_JAMXOC010000007.1"/>
</dbReference>
<organism evidence="2 3">
    <name type="scientific">Ohessyouella blattaphilus</name>
    <dbReference type="NCBI Taxonomy" id="2949333"/>
    <lineage>
        <taxon>Bacteria</taxon>
        <taxon>Bacillati</taxon>
        <taxon>Bacillota</taxon>
        <taxon>Clostridia</taxon>
        <taxon>Lachnospirales</taxon>
        <taxon>Lachnospiraceae</taxon>
        <taxon>Ohessyouella</taxon>
    </lineage>
</organism>
<comment type="caution">
    <text evidence="2">The sequence shown here is derived from an EMBL/GenBank/DDBJ whole genome shotgun (WGS) entry which is preliminary data.</text>
</comment>
<evidence type="ECO:0000313" key="3">
    <source>
        <dbReference type="Proteomes" id="UP001523565"/>
    </source>
</evidence>